<evidence type="ECO:0000256" key="1">
    <source>
        <dbReference type="SAM" id="MobiDB-lite"/>
    </source>
</evidence>
<name>Q097U5_STIAD</name>
<comment type="caution">
    <text evidence="2">The sequence shown here is derived from an EMBL/GenBank/DDBJ whole genome shotgun (WGS) entry which is preliminary data.</text>
</comment>
<evidence type="ECO:0000313" key="2">
    <source>
        <dbReference type="EMBL" id="EAU67977.1"/>
    </source>
</evidence>
<gene>
    <name evidence="2" type="ORF">STIAU_0810</name>
</gene>
<protein>
    <submittedName>
        <fullName evidence="2">Transposase</fullName>
    </submittedName>
</protein>
<dbReference type="EMBL" id="AAMD01000023">
    <property type="protein sequence ID" value="EAU67977.1"/>
    <property type="molecule type" value="Genomic_DNA"/>
</dbReference>
<feature type="compositionally biased region" description="Polar residues" evidence="1">
    <location>
        <begin position="72"/>
        <end position="82"/>
    </location>
</feature>
<feature type="compositionally biased region" description="Basic and acidic residues" evidence="1">
    <location>
        <begin position="41"/>
        <end position="71"/>
    </location>
</feature>
<dbReference type="Proteomes" id="UP000032702">
    <property type="component" value="Unassembled WGS sequence"/>
</dbReference>
<evidence type="ECO:0000313" key="3">
    <source>
        <dbReference type="Proteomes" id="UP000032702"/>
    </source>
</evidence>
<dbReference type="AlphaFoldDB" id="Q097U5"/>
<feature type="region of interest" description="Disordered" evidence="1">
    <location>
        <begin position="37"/>
        <end position="82"/>
    </location>
</feature>
<proteinExistence type="predicted"/>
<accession>Q097U5</accession>
<sequence length="82" mass="9396">MMREEVTSLLGEHLMSHRSIRWTLLASLTLSTLALAGTPRQEARQELREGRQGARQDKQEGRQNAREDRQTGRQNARQALGR</sequence>
<reference evidence="2 3" key="1">
    <citation type="submission" date="2006-04" db="EMBL/GenBank/DDBJ databases">
        <authorList>
            <person name="Nierman W.C."/>
        </authorList>
    </citation>
    <scope>NUCLEOTIDE SEQUENCE [LARGE SCALE GENOMIC DNA]</scope>
    <source>
        <strain evidence="2 3">DW4/3-1</strain>
    </source>
</reference>
<organism evidence="2 3">
    <name type="scientific">Stigmatella aurantiaca (strain DW4/3-1)</name>
    <dbReference type="NCBI Taxonomy" id="378806"/>
    <lineage>
        <taxon>Bacteria</taxon>
        <taxon>Pseudomonadati</taxon>
        <taxon>Myxococcota</taxon>
        <taxon>Myxococcia</taxon>
        <taxon>Myxococcales</taxon>
        <taxon>Cystobacterineae</taxon>
        <taxon>Archangiaceae</taxon>
        <taxon>Stigmatella</taxon>
    </lineage>
</organism>